<sequence length="381" mass="43395">MRKSMKPTVTHDHLLALVPADPAWKVDWAEIWSLWPELAILDTCPQDPIHHAEGDVGKHTRMVVEALVADPDWQGLPIVDRANLFWAAVLHDVGKPAVTKHQDDGRVSSRGHSRIGASIARELLWHAGSPFAWREDLCGIIAHHQLPFWLIERPDPIRMDIETSWRCRTDHLYLHAKADALGRTCEDQQAILENISLAALTFQEADCWARRFAFANDESRVAYFELEDRDPHYAAHEAFPCTVTVMSGLPGAGKDTWITKHRPEHPVVSLDLIRDELGVSATDNQGQVIQAAHERAREHMRAGRDFVWNATNVTRQNRSKILRLLRDYGARIELIYVEVSPDRLLRQNRSRPDAVPDAAIDHLSKKLEPPQIWEAHKVTWT</sequence>
<gene>
    <name evidence="4" type="ORF">RIdsm_02046</name>
    <name evidence="3" type="ORF">XM52_03890</name>
</gene>
<reference evidence="4 6" key="2">
    <citation type="submission" date="2018-08" db="EMBL/GenBank/DDBJ databases">
        <title>Genetic Globetrotter - A new plasmid hitch-hiking vast phylogenetic and geographic distances.</title>
        <authorList>
            <person name="Vollmers J."/>
            <person name="Petersen J."/>
        </authorList>
    </citation>
    <scope>NUCLEOTIDE SEQUENCE [LARGE SCALE GENOMIC DNA]</scope>
    <source>
        <strain evidence="4 6">DSM 26383</strain>
    </source>
</reference>
<dbReference type="InterPro" id="IPR003607">
    <property type="entry name" value="HD/PDEase_dom"/>
</dbReference>
<evidence type="ECO:0000313" key="3">
    <source>
        <dbReference type="EMBL" id="KRS18837.1"/>
    </source>
</evidence>
<evidence type="ECO:0000259" key="2">
    <source>
        <dbReference type="Pfam" id="PF01966"/>
    </source>
</evidence>
<dbReference type="SUPFAM" id="SSF109604">
    <property type="entry name" value="HD-domain/PDEase-like"/>
    <property type="match status" value="1"/>
</dbReference>
<protein>
    <submittedName>
        <fullName evidence="4">Polynucleotide kinase</fullName>
    </submittedName>
    <submittedName>
        <fullName evidence="3">tRNA nucleotidyltransferase</fullName>
    </submittedName>
</protein>
<dbReference type="PATRIC" id="fig|540747.5.peg.2351"/>
<feature type="domain" description="HD" evidence="2">
    <location>
        <begin position="74"/>
        <end position="149"/>
    </location>
</feature>
<proteinExistence type="predicted"/>
<dbReference type="Proteomes" id="UP000325785">
    <property type="component" value="Chromosome"/>
</dbReference>
<dbReference type="NCBIfam" id="TIGR00277">
    <property type="entry name" value="HDIG"/>
    <property type="match status" value="1"/>
</dbReference>
<dbReference type="PANTHER" id="PTHR47545:SF1">
    <property type="entry name" value="MULTIFUNCTIONAL CCA PROTEIN"/>
    <property type="match status" value="1"/>
</dbReference>
<keyword evidence="5" id="KW-1185">Reference proteome</keyword>
<dbReference type="STRING" id="540747.SAMN04488031_103459"/>
<accession>A0A0T5PCI2</accession>
<dbReference type="CDD" id="cd00077">
    <property type="entry name" value="HDc"/>
    <property type="match status" value="1"/>
</dbReference>
<dbReference type="InterPro" id="IPR050124">
    <property type="entry name" value="tRNA_CCA-adding_enzyme"/>
</dbReference>
<dbReference type="EMBL" id="CP031598">
    <property type="protein sequence ID" value="QEW26248.1"/>
    <property type="molecule type" value="Genomic_DNA"/>
</dbReference>
<keyword evidence="3" id="KW-0808">Transferase</keyword>
<reference evidence="3 5" key="1">
    <citation type="submission" date="2015-04" db="EMBL/GenBank/DDBJ databases">
        <title>The draft genome sequence of Roseovarius indicus B108T.</title>
        <authorList>
            <person name="Li G."/>
            <person name="Lai Q."/>
            <person name="Shao Z."/>
            <person name="Yan P."/>
        </authorList>
    </citation>
    <scope>NUCLEOTIDE SEQUENCE [LARGE SCALE GENOMIC DNA]</scope>
    <source>
        <strain evidence="3 5">B108</strain>
    </source>
</reference>
<dbReference type="InterPro" id="IPR006674">
    <property type="entry name" value="HD_domain"/>
</dbReference>
<evidence type="ECO:0000313" key="6">
    <source>
        <dbReference type="Proteomes" id="UP000325785"/>
    </source>
</evidence>
<dbReference type="PANTHER" id="PTHR47545">
    <property type="entry name" value="MULTIFUNCTIONAL CCA PROTEIN"/>
    <property type="match status" value="1"/>
</dbReference>
<dbReference type="Proteomes" id="UP000051401">
    <property type="component" value="Unassembled WGS sequence"/>
</dbReference>
<organism evidence="3 5">
    <name type="scientific">Roseovarius indicus</name>
    <dbReference type="NCBI Taxonomy" id="540747"/>
    <lineage>
        <taxon>Bacteria</taxon>
        <taxon>Pseudomonadati</taxon>
        <taxon>Pseudomonadota</taxon>
        <taxon>Alphaproteobacteria</taxon>
        <taxon>Rhodobacterales</taxon>
        <taxon>Roseobacteraceae</taxon>
        <taxon>Roseovarius</taxon>
    </lineage>
</organism>
<evidence type="ECO:0000256" key="1">
    <source>
        <dbReference type="ARBA" id="ARBA00022741"/>
    </source>
</evidence>
<dbReference type="Gene3D" id="1.10.3090.10">
    <property type="entry name" value="cca-adding enzyme, domain 2"/>
    <property type="match status" value="1"/>
</dbReference>
<dbReference type="GO" id="GO:0000166">
    <property type="term" value="F:nucleotide binding"/>
    <property type="evidence" value="ECO:0007669"/>
    <property type="project" value="UniProtKB-KW"/>
</dbReference>
<dbReference type="SUPFAM" id="SSF52540">
    <property type="entry name" value="P-loop containing nucleoside triphosphate hydrolases"/>
    <property type="match status" value="1"/>
</dbReference>
<dbReference type="InterPro" id="IPR027417">
    <property type="entry name" value="P-loop_NTPase"/>
</dbReference>
<keyword evidence="1" id="KW-0547">Nucleotide-binding</keyword>
<dbReference type="EMBL" id="LAXI01000002">
    <property type="protein sequence ID" value="KRS18837.1"/>
    <property type="molecule type" value="Genomic_DNA"/>
</dbReference>
<dbReference type="AlphaFoldDB" id="A0A0T5PCI2"/>
<dbReference type="Gene3D" id="3.40.50.300">
    <property type="entry name" value="P-loop containing nucleotide triphosphate hydrolases"/>
    <property type="match status" value="1"/>
</dbReference>
<name>A0A0T5PCI2_9RHOB</name>
<dbReference type="Pfam" id="PF13671">
    <property type="entry name" value="AAA_33"/>
    <property type="match status" value="1"/>
</dbReference>
<evidence type="ECO:0000313" key="5">
    <source>
        <dbReference type="Proteomes" id="UP000051401"/>
    </source>
</evidence>
<dbReference type="InterPro" id="IPR006675">
    <property type="entry name" value="HDIG_dom"/>
</dbReference>
<keyword evidence="4" id="KW-0418">Kinase</keyword>
<dbReference type="Pfam" id="PF01966">
    <property type="entry name" value="HD"/>
    <property type="match status" value="1"/>
</dbReference>
<dbReference type="OrthoDB" id="9805698at2"/>
<evidence type="ECO:0000313" key="4">
    <source>
        <dbReference type="EMBL" id="QEW26248.1"/>
    </source>
</evidence>
<dbReference type="KEGG" id="rid:RIdsm_02046"/>
<dbReference type="GO" id="GO:0016301">
    <property type="term" value="F:kinase activity"/>
    <property type="evidence" value="ECO:0007669"/>
    <property type="project" value="UniProtKB-KW"/>
</dbReference>